<dbReference type="SUPFAM" id="SSF55874">
    <property type="entry name" value="ATPase domain of HSP90 chaperone/DNA topoisomerase II/histidine kinase"/>
    <property type="match status" value="1"/>
</dbReference>
<dbReference type="Proteomes" id="UP001431199">
    <property type="component" value="Unassembled WGS sequence"/>
</dbReference>
<dbReference type="PROSITE" id="PS50109">
    <property type="entry name" value="HIS_KIN"/>
    <property type="match status" value="1"/>
</dbReference>
<protein>
    <recommendedName>
        <fullName evidence="3">histidine kinase</fullName>
        <ecNumber evidence="3">2.7.13.3</ecNumber>
    </recommendedName>
</protein>
<evidence type="ECO:0000256" key="4">
    <source>
        <dbReference type="ARBA" id="ARBA00022475"/>
    </source>
</evidence>
<evidence type="ECO:0000313" key="13">
    <source>
        <dbReference type="EMBL" id="MCT7399430.1"/>
    </source>
</evidence>
<keyword evidence="14" id="KW-1185">Reference proteome</keyword>
<evidence type="ECO:0000259" key="12">
    <source>
        <dbReference type="PROSITE" id="PS50109"/>
    </source>
</evidence>
<dbReference type="EC" id="2.7.13.3" evidence="3"/>
<evidence type="ECO:0000256" key="9">
    <source>
        <dbReference type="ARBA" id="ARBA00023012"/>
    </source>
</evidence>
<evidence type="ECO:0000256" key="6">
    <source>
        <dbReference type="ARBA" id="ARBA00022692"/>
    </source>
</evidence>
<dbReference type="InterPro" id="IPR003594">
    <property type="entry name" value="HATPase_dom"/>
</dbReference>
<accession>A0ABT2M1M8</accession>
<evidence type="ECO:0000256" key="2">
    <source>
        <dbReference type="ARBA" id="ARBA00004651"/>
    </source>
</evidence>
<keyword evidence="6 11" id="KW-0812">Transmembrane</keyword>
<feature type="transmembrane region" description="Helical" evidence="11">
    <location>
        <begin position="12"/>
        <end position="31"/>
    </location>
</feature>
<dbReference type="PRINTS" id="PR00344">
    <property type="entry name" value="BCTRLSENSOR"/>
</dbReference>
<comment type="catalytic activity">
    <reaction evidence="1">
        <text>ATP + protein L-histidine = ADP + protein N-phospho-L-histidine.</text>
        <dbReference type="EC" id="2.7.13.3"/>
    </reaction>
</comment>
<feature type="transmembrane region" description="Helical" evidence="11">
    <location>
        <begin position="37"/>
        <end position="58"/>
    </location>
</feature>
<proteinExistence type="predicted"/>
<dbReference type="InterPro" id="IPR036890">
    <property type="entry name" value="HATPase_C_sf"/>
</dbReference>
<dbReference type="EMBL" id="JAODBU010000009">
    <property type="protein sequence ID" value="MCT7399430.1"/>
    <property type="molecule type" value="Genomic_DNA"/>
</dbReference>
<keyword evidence="7 13" id="KW-0418">Kinase</keyword>
<dbReference type="PANTHER" id="PTHR45453">
    <property type="entry name" value="PHOSPHATE REGULON SENSOR PROTEIN PHOR"/>
    <property type="match status" value="1"/>
</dbReference>
<evidence type="ECO:0000256" key="7">
    <source>
        <dbReference type="ARBA" id="ARBA00022777"/>
    </source>
</evidence>
<dbReference type="InterPro" id="IPR005467">
    <property type="entry name" value="His_kinase_dom"/>
</dbReference>
<feature type="domain" description="Histidine kinase" evidence="12">
    <location>
        <begin position="126"/>
        <end position="331"/>
    </location>
</feature>
<keyword evidence="8 11" id="KW-1133">Transmembrane helix</keyword>
<keyword evidence="10 11" id="KW-0472">Membrane</keyword>
<dbReference type="PANTHER" id="PTHR45453:SF2">
    <property type="entry name" value="HISTIDINE KINASE"/>
    <property type="match status" value="1"/>
</dbReference>
<keyword evidence="4" id="KW-1003">Cell membrane</keyword>
<evidence type="ECO:0000256" key="10">
    <source>
        <dbReference type="ARBA" id="ARBA00023136"/>
    </source>
</evidence>
<dbReference type="Pfam" id="PF02518">
    <property type="entry name" value="HATPase_c"/>
    <property type="match status" value="1"/>
</dbReference>
<dbReference type="Gene3D" id="3.30.565.10">
    <property type="entry name" value="Histidine kinase-like ATPase, C-terminal domain"/>
    <property type="match status" value="1"/>
</dbReference>
<evidence type="ECO:0000256" key="3">
    <source>
        <dbReference type="ARBA" id="ARBA00012438"/>
    </source>
</evidence>
<evidence type="ECO:0000256" key="5">
    <source>
        <dbReference type="ARBA" id="ARBA00022679"/>
    </source>
</evidence>
<dbReference type="InterPro" id="IPR004358">
    <property type="entry name" value="Sig_transdc_His_kin-like_C"/>
</dbReference>
<name>A0ABT2M1M8_9FIRM</name>
<evidence type="ECO:0000256" key="8">
    <source>
        <dbReference type="ARBA" id="ARBA00022989"/>
    </source>
</evidence>
<comment type="caution">
    <text evidence="13">The sequence shown here is derived from an EMBL/GenBank/DDBJ whole genome shotgun (WGS) entry which is preliminary data.</text>
</comment>
<dbReference type="RefSeq" id="WP_260978856.1">
    <property type="nucleotide sequence ID" value="NZ_JAODBU010000009.1"/>
</dbReference>
<reference evidence="13" key="1">
    <citation type="submission" date="2022-09" db="EMBL/GenBank/DDBJ databases">
        <title>Eubacterium sp. LFL-14 isolated from human feces.</title>
        <authorList>
            <person name="Liu F."/>
        </authorList>
    </citation>
    <scope>NUCLEOTIDE SEQUENCE</scope>
    <source>
        <strain evidence="13">LFL-14</strain>
    </source>
</reference>
<evidence type="ECO:0000256" key="11">
    <source>
        <dbReference type="SAM" id="Phobius"/>
    </source>
</evidence>
<dbReference type="SMART" id="SM00387">
    <property type="entry name" value="HATPase_c"/>
    <property type="match status" value="1"/>
</dbReference>
<sequence length="337" mass="39891">MKFGKYIKDNKIVVIIWIMFFVITFSIFSVFRIKFEAIVMYAALWLFAFIFSILWDFFRKKNYYDELINNTDGLDKKYFVSETMKEPSFYEGQIHYQVLQDINKSMIENVKVYENSVNDFKDYVEMWVHEVKLPIASLRLMCHNDKMNKKYVEQIKRIDDYTEQVLYFVRSENAKEDYKFTKVSLQSLIKNVAMKNKDMILENGINFSVNDVENEVVTDNKWMEFIINQIMSNSFKYMKDHGEKELKIYSEKSEEGVVLHILDNGIGIPKRDLSRVFNKSFTGENGRKYAKSTGMGLYIAKGLCERLGHKIDIESEEGKYTEVRVTFGKNDYFDTVV</sequence>
<organism evidence="13 14">
    <name type="scientific">Eubacterium album</name>
    <dbReference type="NCBI Taxonomy" id="2978477"/>
    <lineage>
        <taxon>Bacteria</taxon>
        <taxon>Bacillati</taxon>
        <taxon>Bacillota</taxon>
        <taxon>Clostridia</taxon>
        <taxon>Eubacteriales</taxon>
        <taxon>Eubacteriaceae</taxon>
        <taxon>Eubacterium</taxon>
    </lineage>
</organism>
<gene>
    <name evidence="13" type="ORF">N5B56_10090</name>
</gene>
<comment type="subcellular location">
    <subcellularLocation>
        <location evidence="2">Cell membrane</location>
        <topology evidence="2">Multi-pass membrane protein</topology>
    </subcellularLocation>
</comment>
<keyword evidence="5" id="KW-0808">Transferase</keyword>
<evidence type="ECO:0000256" key="1">
    <source>
        <dbReference type="ARBA" id="ARBA00000085"/>
    </source>
</evidence>
<keyword evidence="9" id="KW-0902">Two-component regulatory system</keyword>
<dbReference type="InterPro" id="IPR050351">
    <property type="entry name" value="BphY/WalK/GraS-like"/>
</dbReference>
<dbReference type="GO" id="GO:0016301">
    <property type="term" value="F:kinase activity"/>
    <property type="evidence" value="ECO:0007669"/>
    <property type="project" value="UniProtKB-KW"/>
</dbReference>
<evidence type="ECO:0000313" key="14">
    <source>
        <dbReference type="Proteomes" id="UP001431199"/>
    </source>
</evidence>